<keyword evidence="2" id="KW-1185">Reference proteome</keyword>
<accession>A0ACC1B4V3</accession>
<proteinExistence type="predicted"/>
<gene>
    <name evidence="1" type="ORF">Patl1_26037</name>
</gene>
<organism evidence="1 2">
    <name type="scientific">Pistacia atlantica</name>
    <dbReference type="NCBI Taxonomy" id="434234"/>
    <lineage>
        <taxon>Eukaryota</taxon>
        <taxon>Viridiplantae</taxon>
        <taxon>Streptophyta</taxon>
        <taxon>Embryophyta</taxon>
        <taxon>Tracheophyta</taxon>
        <taxon>Spermatophyta</taxon>
        <taxon>Magnoliopsida</taxon>
        <taxon>eudicotyledons</taxon>
        <taxon>Gunneridae</taxon>
        <taxon>Pentapetalae</taxon>
        <taxon>rosids</taxon>
        <taxon>malvids</taxon>
        <taxon>Sapindales</taxon>
        <taxon>Anacardiaceae</taxon>
        <taxon>Pistacia</taxon>
    </lineage>
</organism>
<comment type="caution">
    <text evidence="1">The sequence shown here is derived from an EMBL/GenBank/DDBJ whole genome shotgun (WGS) entry which is preliminary data.</text>
</comment>
<evidence type="ECO:0000313" key="2">
    <source>
        <dbReference type="Proteomes" id="UP001164250"/>
    </source>
</evidence>
<sequence>MELKVAISSFKATDMVMLVKFQQSIDSFLEVLTDESQVLVKFEDFPTKKLEALRAASALYSKLDLIVINLKNWEILPPLEHLLNKFDCYFSKVKVEVDALERIKDKEAKKFKSQNIDFDFNVLTLNQGTHD</sequence>
<name>A0ACC1B4V3_9ROSI</name>
<evidence type="ECO:0000313" key="1">
    <source>
        <dbReference type="EMBL" id="KAJ0093919.1"/>
    </source>
</evidence>
<reference evidence="2" key="1">
    <citation type="journal article" date="2023" name="G3 (Bethesda)">
        <title>Genome assembly and association tests identify interacting loci associated with vigor, precocity, and sex in interspecific pistachio rootstocks.</title>
        <authorList>
            <person name="Palmer W."/>
            <person name="Jacygrad E."/>
            <person name="Sagayaradj S."/>
            <person name="Cavanaugh K."/>
            <person name="Han R."/>
            <person name="Bertier L."/>
            <person name="Beede B."/>
            <person name="Kafkas S."/>
            <person name="Golino D."/>
            <person name="Preece J."/>
            <person name="Michelmore R."/>
        </authorList>
    </citation>
    <scope>NUCLEOTIDE SEQUENCE [LARGE SCALE GENOMIC DNA]</scope>
</reference>
<dbReference type="EMBL" id="CM047903">
    <property type="protein sequence ID" value="KAJ0093919.1"/>
    <property type="molecule type" value="Genomic_DNA"/>
</dbReference>
<protein>
    <submittedName>
        <fullName evidence="1">Uncharacterized protein</fullName>
    </submittedName>
</protein>
<dbReference type="Proteomes" id="UP001164250">
    <property type="component" value="Chromosome 7"/>
</dbReference>